<dbReference type="PANTHER" id="PTHR13878">
    <property type="entry name" value="GULONOLACTONE OXIDASE"/>
    <property type="match status" value="1"/>
</dbReference>
<reference evidence="5 6" key="1">
    <citation type="journal article" date="2016" name="Mol. Biol. Evol.">
        <title>Comparative Genomics of Early-Diverging Mushroom-Forming Fungi Provides Insights into the Origins of Lignocellulose Decay Capabilities.</title>
        <authorList>
            <person name="Nagy L.G."/>
            <person name="Riley R."/>
            <person name="Tritt A."/>
            <person name="Adam C."/>
            <person name="Daum C."/>
            <person name="Floudas D."/>
            <person name="Sun H."/>
            <person name="Yadav J.S."/>
            <person name="Pangilinan J."/>
            <person name="Larsson K.H."/>
            <person name="Matsuura K."/>
            <person name="Barry K."/>
            <person name="Labutti K."/>
            <person name="Kuo R."/>
            <person name="Ohm R.A."/>
            <person name="Bhattacharya S.S."/>
            <person name="Shirouzu T."/>
            <person name="Yoshinaga Y."/>
            <person name="Martin F.M."/>
            <person name="Grigoriev I.V."/>
            <person name="Hibbett D.S."/>
        </authorList>
    </citation>
    <scope>NUCLEOTIDE SEQUENCE [LARGE SCALE GENOMIC DNA]</scope>
    <source>
        <strain evidence="5 6">L-15889</strain>
    </source>
</reference>
<evidence type="ECO:0000256" key="2">
    <source>
        <dbReference type="ARBA" id="ARBA00023002"/>
    </source>
</evidence>
<dbReference type="Proteomes" id="UP000076727">
    <property type="component" value="Unassembled WGS sequence"/>
</dbReference>
<evidence type="ECO:0000256" key="1">
    <source>
        <dbReference type="ARBA" id="ARBA00005466"/>
    </source>
</evidence>
<dbReference type="InterPro" id="IPR016166">
    <property type="entry name" value="FAD-bd_PCMH"/>
</dbReference>
<dbReference type="InterPro" id="IPR050432">
    <property type="entry name" value="FAD-linked_Oxidoreductases_BP"/>
</dbReference>
<dbReference type="InterPro" id="IPR036318">
    <property type="entry name" value="FAD-bd_PCMH-like_sf"/>
</dbReference>
<accession>A0A165LS43</accession>
<gene>
    <name evidence="5" type="ORF">DAEQUDRAFT_677972</name>
</gene>
<dbReference type="Gene3D" id="3.30.465.10">
    <property type="match status" value="2"/>
</dbReference>
<evidence type="ECO:0000256" key="3">
    <source>
        <dbReference type="SAM" id="SignalP"/>
    </source>
</evidence>
<sequence length="591" mass="63980">MRTFFLIAAFRLLSLGVTSASSCKCTPSDSCYPTQDEWSSFSQNLSQPLITNQRPLGASCYQNSTDYDSTACSVATANQYSEDFRAASSNALIWVNFEALITNDSIQACPVTPESGGTCNQGRVPVYSVNATTVEDIQNTIEFAQQYNLRLVVKNTGHELGGRAFGSEALELYVHYFQGIDFVDTFVPEGCSSSDCSWTAITVEAGAQWGDAYTTAQQNNRSIAGGFVPYGSVGAGAGWSLGGGHSPLSPFYGLGVDNVLQYTVVLPNASYVTVNAVQNTDLFWAMRGGGGPSFGVTTSVTYKTHPNLPITGAFYEASVNSTDAYLELLELWVSYHNRVADAGWAGSWPFVADTGLYLTLITLGAPPNQTANETLQGFFDESAEIPGVNVTLGLTVQYPDFYEWYYDNLVDSSMGYGLNYTAGLLAGVNIVGSSWLVPRDVFDSNGTALATALANLTSASPLYVLVGGGAVAEVDPDSAAVTPAFRRTISDIETFLTFETDNTTTAATFQQQMTEVHDQYAPLRELAPAPYGGQYYNEPDLLETDWQIAFWGSHYDRLLAIKQEIDPNDLLLVRKGVNSEGWDDELLCKED</sequence>
<protein>
    <submittedName>
        <fullName evidence="5">FAD-binding domain-containing protein</fullName>
    </submittedName>
</protein>
<feature type="signal peptide" evidence="3">
    <location>
        <begin position="1"/>
        <end position="20"/>
    </location>
</feature>
<dbReference type="PANTHER" id="PTHR13878:SF91">
    <property type="entry name" value="FAD BINDING DOMAIN PROTEIN (AFU_ORTHOLOGUE AFUA_6G12070)-RELATED"/>
    <property type="match status" value="1"/>
</dbReference>
<dbReference type="Pfam" id="PF01565">
    <property type="entry name" value="FAD_binding_4"/>
    <property type="match status" value="1"/>
</dbReference>
<feature type="chain" id="PRO_5007861880" evidence="3">
    <location>
        <begin position="21"/>
        <end position="591"/>
    </location>
</feature>
<evidence type="ECO:0000259" key="4">
    <source>
        <dbReference type="PROSITE" id="PS51387"/>
    </source>
</evidence>
<feature type="domain" description="FAD-binding PCMH-type" evidence="4">
    <location>
        <begin position="121"/>
        <end position="307"/>
    </location>
</feature>
<dbReference type="PROSITE" id="PS51257">
    <property type="entry name" value="PROKAR_LIPOPROTEIN"/>
    <property type="match status" value="1"/>
</dbReference>
<name>A0A165LS43_9APHY</name>
<dbReference type="InterPro" id="IPR006094">
    <property type="entry name" value="Oxid_FAD_bind_N"/>
</dbReference>
<dbReference type="InterPro" id="IPR016169">
    <property type="entry name" value="FAD-bd_PCMH_sub2"/>
</dbReference>
<dbReference type="GO" id="GO:0071949">
    <property type="term" value="F:FAD binding"/>
    <property type="evidence" value="ECO:0007669"/>
    <property type="project" value="InterPro"/>
</dbReference>
<dbReference type="EMBL" id="KV429119">
    <property type="protein sequence ID" value="KZT64785.1"/>
    <property type="molecule type" value="Genomic_DNA"/>
</dbReference>
<dbReference type="SUPFAM" id="SSF56176">
    <property type="entry name" value="FAD-binding/transporter-associated domain-like"/>
    <property type="match status" value="1"/>
</dbReference>
<evidence type="ECO:0000313" key="5">
    <source>
        <dbReference type="EMBL" id="KZT64785.1"/>
    </source>
</evidence>
<dbReference type="InterPro" id="IPR012951">
    <property type="entry name" value="BBE"/>
</dbReference>
<evidence type="ECO:0000313" key="6">
    <source>
        <dbReference type="Proteomes" id="UP000076727"/>
    </source>
</evidence>
<dbReference type="OrthoDB" id="9983560at2759"/>
<dbReference type="Pfam" id="PF08031">
    <property type="entry name" value="BBE"/>
    <property type="match status" value="1"/>
</dbReference>
<proteinExistence type="inferred from homology"/>
<dbReference type="AlphaFoldDB" id="A0A165LS43"/>
<organism evidence="5 6">
    <name type="scientific">Daedalea quercina L-15889</name>
    <dbReference type="NCBI Taxonomy" id="1314783"/>
    <lineage>
        <taxon>Eukaryota</taxon>
        <taxon>Fungi</taxon>
        <taxon>Dikarya</taxon>
        <taxon>Basidiomycota</taxon>
        <taxon>Agaricomycotina</taxon>
        <taxon>Agaricomycetes</taxon>
        <taxon>Polyporales</taxon>
        <taxon>Fomitopsis</taxon>
    </lineage>
</organism>
<keyword evidence="3" id="KW-0732">Signal</keyword>
<keyword evidence="6" id="KW-1185">Reference proteome</keyword>
<keyword evidence="2" id="KW-0560">Oxidoreductase</keyword>
<comment type="similarity">
    <text evidence="1">Belongs to the oxygen-dependent FAD-linked oxidoreductase family.</text>
</comment>
<dbReference type="GO" id="GO:0016491">
    <property type="term" value="F:oxidoreductase activity"/>
    <property type="evidence" value="ECO:0007669"/>
    <property type="project" value="UniProtKB-KW"/>
</dbReference>
<dbReference type="STRING" id="1314783.A0A165LS43"/>
<dbReference type="PROSITE" id="PS51387">
    <property type="entry name" value="FAD_PCMH"/>
    <property type="match status" value="1"/>
</dbReference>